<comment type="caution">
    <text evidence="4">The sequence shown here is derived from an EMBL/GenBank/DDBJ whole genome shotgun (WGS) entry which is preliminary data.</text>
</comment>
<gene>
    <name evidence="4" type="ORF">CTJ08_13460</name>
    <name evidence="3" type="ORF">H3963_05580</name>
</gene>
<dbReference type="InterPro" id="IPR010982">
    <property type="entry name" value="Lambda_DNA-bd_dom_sf"/>
</dbReference>
<organism evidence="4 5">
    <name type="scientific">Staphylococcus epidermidis</name>
    <dbReference type="NCBI Taxonomy" id="1282"/>
    <lineage>
        <taxon>Bacteria</taxon>
        <taxon>Bacillati</taxon>
        <taxon>Bacillota</taxon>
        <taxon>Bacilli</taxon>
        <taxon>Bacillales</taxon>
        <taxon>Staphylococcaceae</taxon>
        <taxon>Staphylococcus</taxon>
    </lineage>
</organism>
<accession>A0A509LUX6</accession>
<evidence type="ECO:0000313" key="5">
    <source>
        <dbReference type="Proteomes" id="UP000228502"/>
    </source>
</evidence>
<sequence length="63" mass="7264">MLEQLTIKKWRVMNDMLQQDVADKLGVTRKTVGEWEKEGANISNVTVYALAKLFNIEIDQIKV</sequence>
<keyword evidence="1" id="KW-0238">DNA-binding</keyword>
<dbReference type="Pfam" id="PF01381">
    <property type="entry name" value="HTH_3"/>
    <property type="match status" value="1"/>
</dbReference>
<reference evidence="4 5" key="1">
    <citation type="submission" date="2017-10" db="EMBL/GenBank/DDBJ databases">
        <title>genome sequences of Staph epi in chlorhexidine trial.</title>
        <authorList>
            <person name="Greninger A.L."/>
            <person name="Addetia A."/>
            <person name="Qin X."/>
            <person name="Zerr D."/>
        </authorList>
    </citation>
    <scope>NUCLEOTIDE SEQUENCE [LARGE SCALE GENOMIC DNA]</scope>
    <source>
        <strain evidence="4 5">SCH-17</strain>
    </source>
</reference>
<name>A0A509LUX6_STAEP</name>
<dbReference type="AlphaFoldDB" id="A0A509LUX6"/>
<dbReference type="CDD" id="cd00093">
    <property type="entry name" value="HTH_XRE"/>
    <property type="match status" value="1"/>
</dbReference>
<evidence type="ECO:0000259" key="2">
    <source>
        <dbReference type="PROSITE" id="PS50943"/>
    </source>
</evidence>
<feature type="domain" description="HTH cro/C1-type" evidence="2">
    <location>
        <begin position="7"/>
        <end position="61"/>
    </location>
</feature>
<dbReference type="PROSITE" id="PS50943">
    <property type="entry name" value="HTH_CROC1"/>
    <property type="match status" value="1"/>
</dbReference>
<dbReference type="SUPFAM" id="SSF47413">
    <property type="entry name" value="lambda repressor-like DNA-binding domains"/>
    <property type="match status" value="1"/>
</dbReference>
<evidence type="ECO:0000313" key="4">
    <source>
        <dbReference type="EMBL" id="PIH08993.1"/>
    </source>
</evidence>
<evidence type="ECO:0000256" key="1">
    <source>
        <dbReference type="ARBA" id="ARBA00023125"/>
    </source>
</evidence>
<dbReference type="GO" id="GO:0003677">
    <property type="term" value="F:DNA binding"/>
    <property type="evidence" value="ECO:0007669"/>
    <property type="project" value="UniProtKB-KW"/>
</dbReference>
<dbReference type="RefSeq" id="WP_002446810.1">
    <property type="nucleotide sequence ID" value="NZ_CAJUUW010000042.1"/>
</dbReference>
<evidence type="ECO:0000313" key="3">
    <source>
        <dbReference type="EMBL" id="MBF2229901.1"/>
    </source>
</evidence>
<dbReference type="InterPro" id="IPR001387">
    <property type="entry name" value="Cro/C1-type_HTH"/>
</dbReference>
<dbReference type="Proteomes" id="UP000648077">
    <property type="component" value="Unassembled WGS sequence"/>
</dbReference>
<dbReference type="PANTHER" id="PTHR46558:SF4">
    <property type="entry name" value="DNA-BIDING PHAGE PROTEIN"/>
    <property type="match status" value="1"/>
</dbReference>
<protein>
    <submittedName>
        <fullName evidence="3">Helix-turn-helix transcriptional regulator</fullName>
    </submittedName>
    <submittedName>
        <fullName evidence="4">XRE family transcriptional regulator</fullName>
    </submittedName>
</protein>
<dbReference type="Gene3D" id="1.10.260.40">
    <property type="entry name" value="lambda repressor-like DNA-binding domains"/>
    <property type="match status" value="1"/>
</dbReference>
<reference evidence="3" key="2">
    <citation type="submission" date="2020-08" db="EMBL/GenBank/DDBJ databases">
        <title>Changes in the skin microbiome associated with squamous cell carcinoma in transplant recipients.</title>
        <authorList>
            <person name="Zaugg J."/>
            <person name="Krueger A."/>
            <person name="Lachner N."/>
        </authorList>
    </citation>
    <scope>NUCLEOTIDE SEQUENCE</scope>
    <source>
        <strain evidence="3">R5988</strain>
    </source>
</reference>
<dbReference type="EMBL" id="JACGQI010000007">
    <property type="protein sequence ID" value="MBF2229901.1"/>
    <property type="molecule type" value="Genomic_DNA"/>
</dbReference>
<dbReference type="Proteomes" id="UP000228502">
    <property type="component" value="Unassembled WGS sequence"/>
</dbReference>
<dbReference type="PANTHER" id="PTHR46558">
    <property type="entry name" value="TRACRIPTIONAL REGULATORY PROTEIN-RELATED-RELATED"/>
    <property type="match status" value="1"/>
</dbReference>
<dbReference type="EMBL" id="PEJG01000089">
    <property type="protein sequence ID" value="PIH08993.1"/>
    <property type="molecule type" value="Genomic_DNA"/>
</dbReference>
<proteinExistence type="predicted"/>
<dbReference type="OrthoDB" id="9812495at2"/>
<dbReference type="SMART" id="SM00530">
    <property type="entry name" value="HTH_XRE"/>
    <property type="match status" value="1"/>
</dbReference>